<comment type="subcellular location">
    <subcellularLocation>
        <location evidence="1">Cell membrane</location>
        <topology evidence="1">Multi-pass membrane protein</topology>
    </subcellularLocation>
</comment>
<comment type="similarity">
    <text evidence="2">Belongs to the autoinducer-2 exporter (AI-2E) (TC 2.A.86) family.</text>
</comment>
<evidence type="ECO:0008006" key="12">
    <source>
        <dbReference type="Google" id="ProtNLM"/>
    </source>
</evidence>
<feature type="transmembrane region" description="Helical" evidence="9">
    <location>
        <begin position="149"/>
        <end position="169"/>
    </location>
</feature>
<evidence type="ECO:0000256" key="7">
    <source>
        <dbReference type="ARBA" id="ARBA00023136"/>
    </source>
</evidence>
<keyword evidence="7 9" id="KW-0472">Membrane</keyword>
<dbReference type="RefSeq" id="WP_200341179.1">
    <property type="nucleotide sequence ID" value="NZ_NRRL01000032.1"/>
</dbReference>
<evidence type="ECO:0000256" key="9">
    <source>
        <dbReference type="SAM" id="Phobius"/>
    </source>
</evidence>
<keyword evidence="4" id="KW-1003">Cell membrane</keyword>
<feature type="region of interest" description="Disordered" evidence="8">
    <location>
        <begin position="365"/>
        <end position="392"/>
    </location>
</feature>
<dbReference type="EMBL" id="NRRL01000032">
    <property type="protein sequence ID" value="MBK1668857.1"/>
    <property type="molecule type" value="Genomic_DNA"/>
</dbReference>
<evidence type="ECO:0000256" key="4">
    <source>
        <dbReference type="ARBA" id="ARBA00022475"/>
    </source>
</evidence>
<feature type="transmembrane region" description="Helical" evidence="9">
    <location>
        <begin position="7"/>
        <end position="40"/>
    </location>
</feature>
<comment type="caution">
    <text evidence="10">The sequence shown here is derived from an EMBL/GenBank/DDBJ whole genome shotgun (WGS) entry which is preliminary data.</text>
</comment>
<evidence type="ECO:0000256" key="3">
    <source>
        <dbReference type="ARBA" id="ARBA00022448"/>
    </source>
</evidence>
<feature type="compositionally biased region" description="Basic and acidic residues" evidence="8">
    <location>
        <begin position="382"/>
        <end position="392"/>
    </location>
</feature>
<evidence type="ECO:0000256" key="8">
    <source>
        <dbReference type="SAM" id="MobiDB-lite"/>
    </source>
</evidence>
<accession>A0ABS1DFY5</accession>
<name>A0ABS1DFY5_9PROT</name>
<sequence>MSAQRQLIYWLSGLAVILFSLWLLSGVLAPFLIGMAVAYFLDPLCDRLESLGLSRTLATSVVTGGFLLAVALVFAVLVPMIAGELTSLARQVPGWIDLLRQQVVALAETLRTEVDPAVLERVRSYVEGLPGKLSGWAAGLVRNVLSGGVALFNVLSLLLITPIVAFYLLRDWDVLTEAADSMLPPAYADVIRLQVQKVDETLSGFVRGVGTVCLILGTFYASALTIAGLDFGLVIGLMAGLVSFVPFVGATLGFIASVGMALLQFDGYIMVLVVAGIFFTGQFLEGNFLQPILVGDRVNLHPVWIIFALLAGGALLGFVGVLLAVPGAAVIGVAVRFFVNRYRATVLGIGDDPGDPDTAARLRAEAAGAKPGGAKPGGAQSRADKSGAKDTP</sequence>
<gene>
    <name evidence="10" type="ORF">CKO28_12525</name>
</gene>
<dbReference type="Pfam" id="PF01594">
    <property type="entry name" value="AI-2E_transport"/>
    <property type="match status" value="1"/>
</dbReference>
<evidence type="ECO:0000313" key="10">
    <source>
        <dbReference type="EMBL" id="MBK1668857.1"/>
    </source>
</evidence>
<dbReference type="Proteomes" id="UP001296873">
    <property type="component" value="Unassembled WGS sequence"/>
</dbReference>
<proteinExistence type="inferred from homology"/>
<evidence type="ECO:0000256" key="2">
    <source>
        <dbReference type="ARBA" id="ARBA00009773"/>
    </source>
</evidence>
<keyword evidence="11" id="KW-1185">Reference proteome</keyword>
<evidence type="ECO:0000256" key="6">
    <source>
        <dbReference type="ARBA" id="ARBA00022989"/>
    </source>
</evidence>
<evidence type="ECO:0000256" key="5">
    <source>
        <dbReference type="ARBA" id="ARBA00022692"/>
    </source>
</evidence>
<feature type="transmembrane region" description="Helical" evidence="9">
    <location>
        <begin position="304"/>
        <end position="335"/>
    </location>
</feature>
<evidence type="ECO:0000313" key="11">
    <source>
        <dbReference type="Proteomes" id="UP001296873"/>
    </source>
</evidence>
<evidence type="ECO:0000256" key="1">
    <source>
        <dbReference type="ARBA" id="ARBA00004651"/>
    </source>
</evidence>
<feature type="transmembrane region" description="Helical" evidence="9">
    <location>
        <begin position="267"/>
        <end position="284"/>
    </location>
</feature>
<protein>
    <recommendedName>
        <fullName evidence="12">AI-2E family transporter</fullName>
    </recommendedName>
</protein>
<dbReference type="PANTHER" id="PTHR21716">
    <property type="entry name" value="TRANSMEMBRANE PROTEIN"/>
    <property type="match status" value="1"/>
</dbReference>
<keyword evidence="6 9" id="KW-1133">Transmembrane helix</keyword>
<feature type="transmembrane region" description="Helical" evidence="9">
    <location>
        <begin position="60"/>
        <end position="82"/>
    </location>
</feature>
<dbReference type="InterPro" id="IPR002549">
    <property type="entry name" value="AI-2E-like"/>
</dbReference>
<feature type="transmembrane region" description="Helical" evidence="9">
    <location>
        <begin position="231"/>
        <end position="255"/>
    </location>
</feature>
<keyword evidence="3" id="KW-0813">Transport</keyword>
<reference evidence="10 11" key="1">
    <citation type="journal article" date="2020" name="Microorganisms">
        <title>Osmotic Adaptation and Compatible Solute Biosynthesis of Phototrophic Bacteria as Revealed from Genome Analyses.</title>
        <authorList>
            <person name="Imhoff J.F."/>
            <person name="Rahn T."/>
            <person name="Kunzel S."/>
            <person name="Keller A."/>
            <person name="Neulinger S.C."/>
        </authorList>
    </citation>
    <scope>NUCLEOTIDE SEQUENCE [LARGE SCALE GENOMIC DNA]</scope>
    <source>
        <strain evidence="10 11">DSM 9895</strain>
    </source>
</reference>
<keyword evidence="5 9" id="KW-0812">Transmembrane</keyword>
<organism evidence="10 11">
    <name type="scientific">Rhodovibrio sodomensis</name>
    <dbReference type="NCBI Taxonomy" id="1088"/>
    <lineage>
        <taxon>Bacteria</taxon>
        <taxon>Pseudomonadati</taxon>
        <taxon>Pseudomonadota</taxon>
        <taxon>Alphaproteobacteria</taxon>
        <taxon>Rhodospirillales</taxon>
        <taxon>Rhodovibrionaceae</taxon>
        <taxon>Rhodovibrio</taxon>
    </lineage>
</organism>
<dbReference type="PANTHER" id="PTHR21716:SF53">
    <property type="entry name" value="PERMEASE PERM-RELATED"/>
    <property type="match status" value="1"/>
</dbReference>